<feature type="region of interest" description="Disordered" evidence="5">
    <location>
        <begin position="283"/>
        <end position="302"/>
    </location>
</feature>
<sequence length="683" mass="71724">MTDTNVGWIKFDPSHGGVTIGADGSFDGYAWAENVGWIHFKKTTAPAYNVVTTWSGGTPPPGGTLASPTGLTATVISATRIRLSWTDNSGSETGFIIERTDNMSPWVRVTMTGADVTSFTDSTLRCSWQYSYRVLAHNADGDSEPAVIAKIITAACPPYDPLPSSISLNGGTDADCGGTITVPENQAAGTLIGNLSAEDATAGGDTHTYALFAPGGILGCNPSFSIQGNQLITRKPFDFEKKKSCRIWIQTHDAHSNLKTCHFDIRVTDVPEAPSDLQLRNYDGVREDSPAGTDVGTLVAKDDDGDDSHTYELVSGEGDTDNASFTLEGDTLRTKAAFDYEAGGASRSVLVRTTDSTGLAYTKQLSVEILDMAEAAVISRISDLGTDDEVPVTAEFTVSDQDTALSALRFSAASDSPDLLPAENIRFGGSGESRTVILTPVTGMSGAANVTVSVDDGSISTETDFVLTVTTGPELRASAQIAADTGNTVAPGGVLPYTVSISNTGDRDAEGVRFALPLPESTDYAEDTAGAVIRSVFRNLGKASAPVYDSELSQTEWIGDIGSGETAEISFDLRVRPGTETGEMISFGGTVSYDTDGDGVSDITRDTDEIGDGSADSEIRITVEGCLPGDTDASGVIDIKDAVQVIRTLSGTDTGEICPESDMNGDGKTGPEELIWILQEISK</sequence>
<dbReference type="SMART" id="SM00060">
    <property type="entry name" value="FN3"/>
    <property type="match status" value="1"/>
</dbReference>
<keyword evidence="9" id="KW-1185">Reference proteome</keyword>
<dbReference type="InterPro" id="IPR036116">
    <property type="entry name" value="FN3_sf"/>
</dbReference>
<name>A0A975GTT9_9BACT</name>
<dbReference type="GO" id="GO:0000272">
    <property type="term" value="P:polysaccharide catabolic process"/>
    <property type="evidence" value="ECO:0007669"/>
    <property type="project" value="InterPro"/>
</dbReference>
<dbReference type="PROSITE" id="PS50853">
    <property type="entry name" value="FN3"/>
    <property type="match status" value="1"/>
</dbReference>
<evidence type="ECO:0000313" key="9">
    <source>
        <dbReference type="Proteomes" id="UP000663722"/>
    </source>
</evidence>
<evidence type="ECO:0000259" key="6">
    <source>
        <dbReference type="PROSITE" id="PS50268"/>
    </source>
</evidence>
<dbReference type="InterPro" id="IPR050174">
    <property type="entry name" value="Protocadherin/Cadherin-CA"/>
</dbReference>
<feature type="domain" description="Cadherin" evidence="6">
    <location>
        <begin position="179"/>
        <end position="276"/>
    </location>
</feature>
<dbReference type="Gene3D" id="1.10.1330.10">
    <property type="entry name" value="Dockerin domain"/>
    <property type="match status" value="1"/>
</dbReference>
<dbReference type="InterPro" id="IPR015919">
    <property type="entry name" value="Cadherin-like_sf"/>
</dbReference>
<dbReference type="SUPFAM" id="SSF49313">
    <property type="entry name" value="Cadherin-like"/>
    <property type="match status" value="2"/>
</dbReference>
<comment type="subcellular location">
    <subcellularLocation>
        <location evidence="1">Membrane</location>
        <topology evidence="1">Single-pass membrane protein</topology>
    </subcellularLocation>
</comment>
<keyword evidence="3" id="KW-0472">Membrane</keyword>
<keyword evidence="3" id="KW-1133">Transmembrane helix</keyword>
<keyword evidence="4" id="KW-0325">Glycoprotein</keyword>
<feature type="domain" description="Fibronectin type-III" evidence="7">
    <location>
        <begin position="67"/>
        <end position="158"/>
    </location>
</feature>
<dbReference type="CDD" id="cd00063">
    <property type="entry name" value="FN3"/>
    <property type="match status" value="1"/>
</dbReference>
<dbReference type="GO" id="GO:0007156">
    <property type="term" value="P:homophilic cell adhesion via plasma membrane adhesion molecules"/>
    <property type="evidence" value="ECO:0007669"/>
    <property type="project" value="InterPro"/>
</dbReference>
<dbReference type="Gene3D" id="2.60.40.10">
    <property type="entry name" value="Immunoglobulins"/>
    <property type="match status" value="1"/>
</dbReference>
<evidence type="ECO:0000259" key="7">
    <source>
        <dbReference type="PROSITE" id="PS50853"/>
    </source>
</evidence>
<keyword evidence="2" id="KW-0812">Transmembrane</keyword>
<feature type="domain" description="Cadherin" evidence="6">
    <location>
        <begin position="285"/>
        <end position="393"/>
    </location>
</feature>
<accession>A0A975GTT9</accession>
<gene>
    <name evidence="8" type="ORF">dnm_095660</name>
</gene>
<proteinExistence type="predicted"/>
<evidence type="ECO:0000256" key="2">
    <source>
        <dbReference type="ARBA" id="ARBA00022692"/>
    </source>
</evidence>
<dbReference type="AlphaFoldDB" id="A0A975GTT9"/>
<evidence type="ECO:0000256" key="5">
    <source>
        <dbReference type="SAM" id="MobiDB-lite"/>
    </source>
</evidence>
<dbReference type="GO" id="GO:0005886">
    <property type="term" value="C:plasma membrane"/>
    <property type="evidence" value="ECO:0007669"/>
    <property type="project" value="TreeGrafter"/>
</dbReference>
<reference evidence="8" key="1">
    <citation type="journal article" date="2021" name="Microb. Physiol.">
        <title>Proteogenomic Insights into the Physiology of Marine, Sulfate-Reducing, Filamentous Desulfonema limicola and Desulfonema magnum.</title>
        <authorList>
            <person name="Schnaars V."/>
            <person name="Wohlbrand L."/>
            <person name="Scheve S."/>
            <person name="Hinrichs C."/>
            <person name="Reinhardt R."/>
            <person name="Rabus R."/>
        </authorList>
    </citation>
    <scope>NUCLEOTIDE SEQUENCE</scope>
    <source>
        <strain evidence="8">4be13</strain>
    </source>
</reference>
<dbReference type="InterPro" id="IPR003961">
    <property type="entry name" value="FN3_dom"/>
</dbReference>
<dbReference type="SUPFAM" id="SSF49265">
    <property type="entry name" value="Fibronectin type III"/>
    <property type="match status" value="1"/>
</dbReference>
<dbReference type="PANTHER" id="PTHR24028">
    <property type="entry name" value="CADHERIN-87A"/>
    <property type="match status" value="1"/>
</dbReference>
<dbReference type="Pfam" id="PF00041">
    <property type="entry name" value="fn3"/>
    <property type="match status" value="1"/>
</dbReference>
<evidence type="ECO:0000256" key="4">
    <source>
        <dbReference type="ARBA" id="ARBA00023180"/>
    </source>
</evidence>
<dbReference type="KEGG" id="dmm:dnm_095660"/>
<dbReference type="GO" id="GO:0005509">
    <property type="term" value="F:calcium ion binding"/>
    <property type="evidence" value="ECO:0007669"/>
    <property type="project" value="InterPro"/>
</dbReference>
<evidence type="ECO:0000256" key="1">
    <source>
        <dbReference type="ARBA" id="ARBA00004167"/>
    </source>
</evidence>
<dbReference type="Gene3D" id="2.60.40.60">
    <property type="entry name" value="Cadherins"/>
    <property type="match status" value="2"/>
</dbReference>
<dbReference type="CDD" id="cd11304">
    <property type="entry name" value="Cadherin_repeat"/>
    <property type="match status" value="2"/>
</dbReference>
<dbReference type="InterPro" id="IPR002126">
    <property type="entry name" value="Cadherin-like_dom"/>
</dbReference>
<dbReference type="PROSITE" id="PS50268">
    <property type="entry name" value="CADHERIN_2"/>
    <property type="match status" value="2"/>
</dbReference>
<dbReference type="InterPro" id="IPR036439">
    <property type="entry name" value="Dockerin_dom_sf"/>
</dbReference>
<evidence type="ECO:0000313" key="8">
    <source>
        <dbReference type="EMBL" id="QTA93465.1"/>
    </source>
</evidence>
<dbReference type="SMART" id="SM00112">
    <property type="entry name" value="CA"/>
    <property type="match status" value="2"/>
</dbReference>
<organism evidence="8 9">
    <name type="scientific">Desulfonema magnum</name>
    <dbReference type="NCBI Taxonomy" id="45655"/>
    <lineage>
        <taxon>Bacteria</taxon>
        <taxon>Pseudomonadati</taxon>
        <taxon>Thermodesulfobacteriota</taxon>
        <taxon>Desulfobacteria</taxon>
        <taxon>Desulfobacterales</taxon>
        <taxon>Desulfococcaceae</taxon>
        <taxon>Desulfonema</taxon>
    </lineage>
</organism>
<dbReference type="InterPro" id="IPR013783">
    <property type="entry name" value="Ig-like_fold"/>
</dbReference>
<dbReference type="Proteomes" id="UP000663722">
    <property type="component" value="Chromosome"/>
</dbReference>
<dbReference type="EMBL" id="CP061800">
    <property type="protein sequence ID" value="QTA93465.1"/>
    <property type="molecule type" value="Genomic_DNA"/>
</dbReference>
<dbReference type="PANTHER" id="PTHR24028:SF316">
    <property type="entry name" value="NEURAL-CADHERIN-LIKE"/>
    <property type="match status" value="1"/>
</dbReference>
<evidence type="ECO:0000256" key="3">
    <source>
        <dbReference type="ARBA" id="ARBA00022989"/>
    </source>
</evidence>
<protein>
    <submittedName>
        <fullName evidence="8">Fibronectin type III domain-containing protein, DUF11</fullName>
    </submittedName>
</protein>